<dbReference type="AlphaFoldDB" id="A0A2J6RDL6"/>
<accession>A0A2J6RDL6</accession>
<proteinExistence type="predicted"/>
<dbReference type="Proteomes" id="UP000235786">
    <property type="component" value="Unassembled WGS sequence"/>
</dbReference>
<reference evidence="1 2" key="1">
    <citation type="submission" date="2016-04" db="EMBL/GenBank/DDBJ databases">
        <title>A degradative enzymes factory behind the ericoid mycorrhizal symbiosis.</title>
        <authorList>
            <consortium name="DOE Joint Genome Institute"/>
            <person name="Martino E."/>
            <person name="Morin E."/>
            <person name="Grelet G."/>
            <person name="Kuo A."/>
            <person name="Kohler A."/>
            <person name="Daghino S."/>
            <person name="Barry K."/>
            <person name="Choi C."/>
            <person name="Cichocki N."/>
            <person name="Clum A."/>
            <person name="Copeland A."/>
            <person name="Hainaut M."/>
            <person name="Haridas S."/>
            <person name="Labutti K."/>
            <person name="Lindquist E."/>
            <person name="Lipzen A."/>
            <person name="Khouja H.-R."/>
            <person name="Murat C."/>
            <person name="Ohm R."/>
            <person name="Olson A."/>
            <person name="Spatafora J."/>
            <person name="Veneault-Fourrey C."/>
            <person name="Henrissat B."/>
            <person name="Grigoriev I."/>
            <person name="Martin F."/>
            <person name="Perotto S."/>
        </authorList>
    </citation>
    <scope>NUCLEOTIDE SEQUENCE [LARGE SCALE GENOMIC DNA]</scope>
    <source>
        <strain evidence="1 2">F</strain>
    </source>
</reference>
<name>A0A2J6RDL6_HYAVF</name>
<dbReference type="EMBL" id="KZ613950">
    <property type="protein sequence ID" value="PMD36583.1"/>
    <property type="molecule type" value="Genomic_DNA"/>
</dbReference>
<sequence>MTPASFSLAKVFVAKLLRAAHPSLSPPRTPPAHVWLLSSPHQSASAIALPFEHKIQRICRVSQ</sequence>
<organism evidence="1 2">
    <name type="scientific">Hyaloscypha variabilis (strain UAMH 11265 / GT02V1 / F)</name>
    <name type="common">Meliniomyces variabilis</name>
    <dbReference type="NCBI Taxonomy" id="1149755"/>
    <lineage>
        <taxon>Eukaryota</taxon>
        <taxon>Fungi</taxon>
        <taxon>Dikarya</taxon>
        <taxon>Ascomycota</taxon>
        <taxon>Pezizomycotina</taxon>
        <taxon>Leotiomycetes</taxon>
        <taxon>Helotiales</taxon>
        <taxon>Hyaloscyphaceae</taxon>
        <taxon>Hyaloscypha</taxon>
        <taxon>Hyaloscypha variabilis</taxon>
    </lineage>
</organism>
<keyword evidence="2" id="KW-1185">Reference proteome</keyword>
<protein>
    <submittedName>
        <fullName evidence="1">Uncharacterized protein</fullName>
    </submittedName>
</protein>
<evidence type="ECO:0000313" key="1">
    <source>
        <dbReference type="EMBL" id="PMD36583.1"/>
    </source>
</evidence>
<evidence type="ECO:0000313" key="2">
    <source>
        <dbReference type="Proteomes" id="UP000235786"/>
    </source>
</evidence>
<gene>
    <name evidence="1" type="ORF">L207DRAFT_515102</name>
</gene>